<evidence type="ECO:0000313" key="9">
    <source>
        <dbReference type="Proteomes" id="UP000245880"/>
    </source>
</evidence>
<dbReference type="RefSeq" id="WP_109674156.1">
    <property type="nucleotide sequence ID" value="NZ_QGDT01000004.1"/>
</dbReference>
<sequence length="592" mass="64715">MKIPNISKIALAVALTIGSNACKDSFLEQPALGALSDAQLNTKAGVENVLIGAYAALDGNGVGAASAWDAAPDNWIYGSIAGGDAKKGSQGSDQPGINSIMLYSSGPSNGFFNSKWKAVYEGINRTNTVLRLAPTITGNITEAEITDFQAEARFLRAHYYFELKKMFNMVPWVDENTEDPAAVANDSDIWPNIEADFQYAFDNLPAVQSEVGRANKWAAAAYLGKTYLYQDKFAEAKTMFDQVISQGVTSNGLKYGLMPAFQENFDAAKKNMQESVFAIQMTANDVTGTIAHANEGGMLNFPYNSPFRCCGFFQPSTDLANSFQTSADGLPLVDSYNSKTLKNDMGIDSETAFTPDKTTPLDPRIDWTVGRRGIPYLDWGNHPGRTWIRDQAYAGPYSPKKNIYWQATQDLYSDQHSWAPGTAINVLVIRYADVLLMAAEAEAQAGSLDKAQEYVNLVRARAAQPASQVHTYKDPAAPMAGFTDTPAANYKISQYPAGDFLAKGKEAALKAIYFERKLELAMEGHRFFDLSRWGIADQVLNNYISFESSVTPDVQGGNFIKGVSEYFPIPQRQIDLSTKGGVSSLKQNPGYQ</sequence>
<accession>A0A316B6V4</accession>
<comment type="similarity">
    <text evidence="2">Belongs to the SusD family.</text>
</comment>
<evidence type="ECO:0000256" key="3">
    <source>
        <dbReference type="ARBA" id="ARBA00022729"/>
    </source>
</evidence>
<feature type="domain" description="SusD-like N-terminal" evidence="7">
    <location>
        <begin position="109"/>
        <end position="228"/>
    </location>
</feature>
<dbReference type="Pfam" id="PF14322">
    <property type="entry name" value="SusD-like_3"/>
    <property type="match status" value="1"/>
</dbReference>
<comment type="subcellular location">
    <subcellularLocation>
        <location evidence="1">Cell outer membrane</location>
    </subcellularLocation>
</comment>
<feature type="domain" description="RagB/SusD" evidence="6">
    <location>
        <begin position="273"/>
        <end position="591"/>
    </location>
</feature>
<evidence type="ECO:0000313" key="8">
    <source>
        <dbReference type="EMBL" id="PWJ58287.1"/>
    </source>
</evidence>
<dbReference type="GO" id="GO:0009279">
    <property type="term" value="C:cell outer membrane"/>
    <property type="evidence" value="ECO:0007669"/>
    <property type="project" value="UniProtKB-SubCell"/>
</dbReference>
<dbReference type="OrthoDB" id="9792139at2"/>
<evidence type="ECO:0000256" key="1">
    <source>
        <dbReference type="ARBA" id="ARBA00004442"/>
    </source>
</evidence>
<keyword evidence="4" id="KW-0472">Membrane</keyword>
<dbReference type="SUPFAM" id="SSF48452">
    <property type="entry name" value="TPR-like"/>
    <property type="match status" value="1"/>
</dbReference>
<keyword evidence="9" id="KW-1185">Reference proteome</keyword>
<keyword evidence="5" id="KW-0998">Cell outer membrane</keyword>
<evidence type="ECO:0000259" key="7">
    <source>
        <dbReference type="Pfam" id="PF14322"/>
    </source>
</evidence>
<organism evidence="8 9">
    <name type="scientific">Dyadobacter jejuensis</name>
    <dbReference type="NCBI Taxonomy" id="1082580"/>
    <lineage>
        <taxon>Bacteria</taxon>
        <taxon>Pseudomonadati</taxon>
        <taxon>Bacteroidota</taxon>
        <taxon>Cytophagia</taxon>
        <taxon>Cytophagales</taxon>
        <taxon>Spirosomataceae</taxon>
        <taxon>Dyadobacter</taxon>
    </lineage>
</organism>
<gene>
    <name evidence="8" type="ORF">CLV98_104145</name>
</gene>
<evidence type="ECO:0000256" key="4">
    <source>
        <dbReference type="ARBA" id="ARBA00023136"/>
    </source>
</evidence>
<evidence type="ECO:0000256" key="5">
    <source>
        <dbReference type="ARBA" id="ARBA00023237"/>
    </source>
</evidence>
<keyword evidence="3" id="KW-0732">Signal</keyword>
<dbReference type="Pfam" id="PF07980">
    <property type="entry name" value="SusD_RagB"/>
    <property type="match status" value="1"/>
</dbReference>
<dbReference type="InterPro" id="IPR033985">
    <property type="entry name" value="SusD-like_N"/>
</dbReference>
<evidence type="ECO:0000256" key="2">
    <source>
        <dbReference type="ARBA" id="ARBA00006275"/>
    </source>
</evidence>
<evidence type="ECO:0000259" key="6">
    <source>
        <dbReference type="Pfam" id="PF07980"/>
    </source>
</evidence>
<name>A0A316B6V4_9BACT</name>
<comment type="caution">
    <text evidence="8">The sequence shown here is derived from an EMBL/GenBank/DDBJ whole genome shotgun (WGS) entry which is preliminary data.</text>
</comment>
<protein>
    <submittedName>
        <fullName evidence="8">Putative outer membrane starch-binding protein</fullName>
    </submittedName>
</protein>
<dbReference type="InterPro" id="IPR012944">
    <property type="entry name" value="SusD_RagB_dom"/>
</dbReference>
<dbReference type="EMBL" id="QGDT01000004">
    <property type="protein sequence ID" value="PWJ58287.1"/>
    <property type="molecule type" value="Genomic_DNA"/>
</dbReference>
<proteinExistence type="inferred from homology"/>
<dbReference type="Proteomes" id="UP000245880">
    <property type="component" value="Unassembled WGS sequence"/>
</dbReference>
<reference evidence="8 9" key="1">
    <citation type="submission" date="2018-03" db="EMBL/GenBank/DDBJ databases">
        <title>Genomic Encyclopedia of Archaeal and Bacterial Type Strains, Phase II (KMG-II): from individual species to whole genera.</title>
        <authorList>
            <person name="Goeker M."/>
        </authorList>
    </citation>
    <scope>NUCLEOTIDE SEQUENCE [LARGE SCALE GENOMIC DNA]</scope>
    <source>
        <strain evidence="8 9">DSM 100346</strain>
    </source>
</reference>
<dbReference type="Gene3D" id="1.25.40.390">
    <property type="match status" value="1"/>
</dbReference>
<dbReference type="AlphaFoldDB" id="A0A316B6V4"/>
<dbReference type="InterPro" id="IPR011990">
    <property type="entry name" value="TPR-like_helical_dom_sf"/>
</dbReference>